<accession>A0A813BSV8</accession>
<name>A0A813BSV8_9DINO</name>
<feature type="compositionally biased region" description="Low complexity" evidence="2">
    <location>
        <begin position="181"/>
        <end position="192"/>
    </location>
</feature>
<dbReference type="OrthoDB" id="641149at2759"/>
<evidence type="ECO:0000313" key="3">
    <source>
        <dbReference type="EMBL" id="CAE7921269.1"/>
    </source>
</evidence>
<evidence type="ECO:0000313" key="4">
    <source>
        <dbReference type="Proteomes" id="UP000601435"/>
    </source>
</evidence>
<feature type="compositionally biased region" description="Low complexity" evidence="2">
    <location>
        <begin position="387"/>
        <end position="405"/>
    </location>
</feature>
<dbReference type="SUPFAM" id="SSF56349">
    <property type="entry name" value="DNA breaking-rejoining enzymes"/>
    <property type="match status" value="1"/>
</dbReference>
<dbReference type="GO" id="GO:0003677">
    <property type="term" value="F:DNA binding"/>
    <property type="evidence" value="ECO:0007669"/>
    <property type="project" value="InterPro"/>
</dbReference>
<organism evidence="3 4">
    <name type="scientific">Symbiodinium necroappetens</name>
    <dbReference type="NCBI Taxonomy" id="1628268"/>
    <lineage>
        <taxon>Eukaryota</taxon>
        <taxon>Sar</taxon>
        <taxon>Alveolata</taxon>
        <taxon>Dinophyceae</taxon>
        <taxon>Suessiales</taxon>
        <taxon>Symbiodiniaceae</taxon>
        <taxon>Symbiodinium</taxon>
    </lineage>
</organism>
<comment type="caution">
    <text evidence="3">The sequence shown here is derived from an EMBL/GenBank/DDBJ whole genome shotgun (WGS) entry which is preliminary data.</text>
</comment>
<gene>
    <name evidence="3" type="ORF">SNEC2469_LOCUS31763</name>
</gene>
<feature type="compositionally biased region" description="Pro residues" evidence="2">
    <location>
        <begin position="170"/>
        <end position="180"/>
    </location>
</feature>
<dbReference type="InterPro" id="IPR011010">
    <property type="entry name" value="DNA_brk_join_enz"/>
</dbReference>
<dbReference type="PANTHER" id="PTHR34605:SF4">
    <property type="entry name" value="DNA ADENINE METHYLTRANSFERASE"/>
    <property type="match status" value="1"/>
</dbReference>
<evidence type="ECO:0000256" key="1">
    <source>
        <dbReference type="ARBA" id="ARBA00023172"/>
    </source>
</evidence>
<feature type="compositionally biased region" description="Low complexity" evidence="2">
    <location>
        <begin position="151"/>
        <end position="165"/>
    </location>
</feature>
<feature type="region of interest" description="Disordered" evidence="2">
    <location>
        <begin position="1352"/>
        <end position="1389"/>
    </location>
</feature>
<dbReference type="InterPro" id="IPR029063">
    <property type="entry name" value="SAM-dependent_MTases_sf"/>
</dbReference>
<dbReference type="SUPFAM" id="SSF53335">
    <property type="entry name" value="S-adenosyl-L-methionine-dependent methyltransferases"/>
    <property type="match status" value="1"/>
</dbReference>
<dbReference type="PANTHER" id="PTHR34605">
    <property type="entry name" value="PHAGE_INTEGRASE DOMAIN-CONTAINING PROTEIN"/>
    <property type="match status" value="1"/>
</dbReference>
<reference evidence="3" key="1">
    <citation type="submission" date="2021-02" db="EMBL/GenBank/DDBJ databases">
        <authorList>
            <person name="Dougan E. K."/>
            <person name="Rhodes N."/>
            <person name="Thang M."/>
            <person name="Chan C."/>
        </authorList>
    </citation>
    <scope>NUCLEOTIDE SEQUENCE</scope>
</reference>
<feature type="compositionally biased region" description="Polar residues" evidence="2">
    <location>
        <begin position="285"/>
        <end position="295"/>
    </location>
</feature>
<proteinExistence type="predicted"/>
<feature type="region of interest" description="Disordered" evidence="2">
    <location>
        <begin position="77"/>
        <end position="215"/>
    </location>
</feature>
<protein>
    <submittedName>
        <fullName evidence="3">Uncharacterized protein</fullName>
    </submittedName>
</protein>
<dbReference type="Proteomes" id="UP000601435">
    <property type="component" value="Unassembled WGS sequence"/>
</dbReference>
<feature type="region of interest" description="Disordered" evidence="2">
    <location>
        <begin position="281"/>
        <end position="304"/>
    </location>
</feature>
<feature type="compositionally biased region" description="Pro residues" evidence="2">
    <location>
        <begin position="193"/>
        <end position="204"/>
    </location>
</feature>
<dbReference type="EMBL" id="CAJNJA010077986">
    <property type="protein sequence ID" value="CAE7921269.1"/>
    <property type="molecule type" value="Genomic_DNA"/>
</dbReference>
<dbReference type="InterPro" id="IPR013762">
    <property type="entry name" value="Integrase-like_cat_sf"/>
</dbReference>
<dbReference type="GO" id="GO:0006310">
    <property type="term" value="P:DNA recombination"/>
    <property type="evidence" value="ECO:0007669"/>
    <property type="project" value="UniProtKB-KW"/>
</dbReference>
<dbReference type="InterPro" id="IPR052925">
    <property type="entry name" value="Phage_Integrase-like_Recomb"/>
</dbReference>
<sequence>MADSTAVALQLVAAMAAVRRTGIVPVVGLLTADQVADLNDITTAANQVLEGAAEAAASAEVVQNFAPMVAGGVGGGSTMPSGAQTPASTVGVAPPDLAFSSAPTTPKKAPPPVPEDAEAATPTRRPVMKAPPQVPATTWRVTPLDQLPRKAAPTSTATSGTSTPAHVPVKPMPQRRPPTSPRATAAPSTPAAPMAPMPSAPPTPAQTTGGETPADYFATPAAQARAAARLAAGADPFDATLAMSASASGLATPAQSTAGRRPPNMQEIRAALSVQSEAMAAVAPSTASTRPTSPKAQGKAPPEALMPPTTLMAPEPTPAADHQHIDPDLGIPAVTTVVADTFLDTPLEPTASAQDFLGPAPPPRPFFNLSTASTTRSPTPPSPRVDPPAAASASEFLGAASAGVPAPGPMTTVPEEDRPEPWEMPATQRRSVFPPVTAEGTGGRNMRAPSAARRRGSVGPSPGQRAQWRRDARSQDERRQYGAYDSRRWGGTEPWTAEQVDIPAEYYPYKVSMERRGASALDEVVPSSLRHLACDDLAAVRQKEQAAQWPETAPRGAQTETDYYFIRRLPQGVAGARITVQHSKEKRRLVGWCAHPCQQPRGEDNRCDGEGRSALSLAPPDEAERLLLALCHDGPASKICGCSTVCRRIAHVTALDAITLPSSLPTLFGAKKSGRTDVECSHVWLCFPRRAALNSPPRSRFARDDDATTADMAQDAPAPQPGTFAAFLAEVAAAGGQAHMQAFAELGVTSRALVGPAGPALAAAGVPEQVILELVRPTLTGPAPSALVPRRADLPYRRPVAKASLQASLQAAALQNIQQAVDALEANVVAASTRRALDSRIKFWLKLAATNGVEPWPLTPWKLKVLAACLREGSYRSAQLYIDAVLWHQEHVLQTEVPTGMRKEARRLAKAAVRGMPGTRLKQAFDLGVLAAVVRFGPADGPLDCRRPHHAVDVVIVASWFMLRESEMAGARVRDITLSAAVFGGGVSLDLPLHKTAQGGQKELTRRSLRCVCTAAIHPLCPACAARRHLARLNFGAAREPESALFPTTTTELRTKAASVEMFGLVLGTAGVETHHTTPDGRSLPIFGGHSARVAGATFLAARGVAVAVIQLLGRWSSSAVERYTQAAPLTYAAAAVPAQALATTPVDQPTAKAQPAAPQAPAIADVDRESSWEVVAPPHPQSEEDGLAGVAFVPAPLRAEAVANVVGEAPTVYIMNSRTKVVHLPGPDEAGLERHEWAARCFPVVALDAAEVVGGAVIPTVAAAMETLENLLTTAGAAPPVRAYLAAKGIASTPTLALIAEDSAAFVAKVVQPFLSGVTVAGAEHKAAAGSEDVAKAVMVHLFTEAQRQWRAATSTPPTLPPGMLPAPAAPPAPAPAATSPDDRPPKHFAQWSAQVQAYEDKTVDGVKRVFPTEKLLGAEDVLARLWHEHTKTKEYKPLGLGEIVARRTWTAGMDLNTMAAGRSSSSSGAKAIKLVDGNLVTEDTDEWTPKGIMLTIDGIEASRWAWIICGFDEERRIDRFANWFIERARSKQASIPAVQSYWADSMWKLCADMRRGLTFGEATDRIMKDAGSWKDHGGRGGYQQKDWNQWGGAKRQNQWSEQGSGGWGKQSQTDGAGDWKTGYPARRPNGPLNDDDPTKVADVIERVDPWGRCLVIFSAAPPCQDFSRVTDGPGHNGDRGGLFLQTVEFMSEVRRLVAPRRFGFIFENVEMATADAKKITEALGAAPLWADAADFGWVGRPRLWWLSTDWARMTLDRVEEARRPVEALDMGDLTFDDSVLSGRRRLPCFTTPALDENGRAAPKGCRGKIPSDAQQRWSADRRQFAPWHYVKEAMVVSSDGKLQIPPPRVKEQLHHMPADFTWGPGEAPLDDRTRHRLIGNGWHWGVARRLLLILLVATAFQTSDARPQGEPPCSTISWVTSLWQFGGPVMGPAPGEDTRDPMVDLDEEAHWRASAVIPHPFQARPRLEPAWEEALDIRRRWRHDLARIRREVIREVRDLIDDLAEQTTEWMSQRSAAVKATYSTPDKPAVTQIPVLLELLRRLNYPDLGNLTDDLTHGFNMLGALNSGPGWKKRTDDRYKHPASMEELRSASTETLLQELIDEVKLGRVVGPTRAPTWLKELGQSAMEAFEQLFAALGFRIKVSKSQPAAAQHIVQGVLFEISRRGVFAQVAALAAFATHLPGAVTAFIDNTAGQAALSKGYGKDPAMNGMLAAFWALAARQGTMVDFRRVPSKANVADAVSRDDFGRARREGWTRVHIPASPIMHILAKAVDDLLYAVDGAAADLLACSSEWSGEPALGGAVCAGRC</sequence>
<evidence type="ECO:0000256" key="2">
    <source>
        <dbReference type="SAM" id="MobiDB-lite"/>
    </source>
</evidence>
<dbReference type="Gene3D" id="1.10.443.10">
    <property type="entry name" value="Intergrase catalytic core"/>
    <property type="match status" value="1"/>
</dbReference>
<feature type="region of interest" description="Disordered" evidence="2">
    <location>
        <begin position="696"/>
        <end position="716"/>
    </location>
</feature>
<dbReference type="Gene3D" id="3.40.50.150">
    <property type="entry name" value="Vaccinia Virus protein VP39"/>
    <property type="match status" value="1"/>
</dbReference>
<feature type="region of interest" description="Disordered" evidence="2">
    <location>
        <begin position="369"/>
        <end position="490"/>
    </location>
</feature>
<dbReference type="GO" id="GO:0015074">
    <property type="term" value="P:DNA integration"/>
    <property type="evidence" value="ECO:0007669"/>
    <property type="project" value="InterPro"/>
</dbReference>
<keyword evidence="4" id="KW-1185">Reference proteome</keyword>
<keyword evidence="1" id="KW-0233">DNA recombination</keyword>
<feature type="compositionally biased region" description="Pro residues" evidence="2">
    <location>
        <begin position="1359"/>
        <end position="1376"/>
    </location>
</feature>
<feature type="compositionally biased region" description="Basic and acidic residues" evidence="2">
    <location>
        <begin position="468"/>
        <end position="490"/>
    </location>
</feature>
<feature type="region of interest" description="Disordered" evidence="2">
    <location>
        <begin position="1593"/>
        <end position="1640"/>
    </location>
</feature>